<evidence type="ECO:0000313" key="2">
    <source>
        <dbReference type="EMBL" id="MDO7788054.1"/>
    </source>
</evidence>
<dbReference type="Proteomes" id="UP001172911">
    <property type="component" value="Unassembled WGS sequence"/>
</dbReference>
<evidence type="ECO:0000313" key="3">
    <source>
        <dbReference type="Proteomes" id="UP001172911"/>
    </source>
</evidence>
<comment type="caution">
    <text evidence="2">The sequence shown here is derived from an EMBL/GenBank/DDBJ whole genome shotgun (WGS) entry which is preliminary data.</text>
</comment>
<evidence type="ECO:0000256" key="1">
    <source>
        <dbReference type="SAM" id="Phobius"/>
    </source>
</evidence>
<protein>
    <recommendedName>
        <fullName evidence="4">Tetratricopeptide repeat protein</fullName>
    </recommendedName>
</protein>
<accession>A0AAW7ZFU1</accession>
<keyword evidence="1" id="KW-0812">Transmembrane</keyword>
<dbReference type="RefSeq" id="WP_304543634.1">
    <property type="nucleotide sequence ID" value="NZ_JARPTC010000019.1"/>
</dbReference>
<dbReference type="AlphaFoldDB" id="A0AAW7ZFU1"/>
<keyword evidence="3" id="KW-1185">Reference proteome</keyword>
<keyword evidence="1" id="KW-0472">Membrane</keyword>
<proteinExistence type="predicted"/>
<reference evidence="2" key="1">
    <citation type="journal article" date="2023" name="J. Hazard. Mater.">
        <title>Anaerobic biodegradation of pyrene and benzo[a]pyrene by a new sulfate-reducing Desulforamulus aquiferis strain DSA.</title>
        <authorList>
            <person name="Zhang Z."/>
            <person name="Sun J."/>
            <person name="Gong X."/>
            <person name="Wang C."/>
            <person name="Wang H."/>
        </authorList>
    </citation>
    <scope>NUCLEOTIDE SEQUENCE</scope>
    <source>
        <strain evidence="2">DSA</strain>
    </source>
</reference>
<keyword evidence="1" id="KW-1133">Transmembrane helix</keyword>
<reference evidence="2" key="2">
    <citation type="submission" date="2023-03" db="EMBL/GenBank/DDBJ databases">
        <authorList>
            <person name="Zhang Z."/>
        </authorList>
    </citation>
    <scope>NUCLEOTIDE SEQUENCE</scope>
    <source>
        <strain evidence="2">DSA</strain>
    </source>
</reference>
<dbReference type="EMBL" id="JARPTC010000019">
    <property type="protein sequence ID" value="MDO7788054.1"/>
    <property type="molecule type" value="Genomic_DNA"/>
</dbReference>
<sequence>MKQLASTLLWFLSLAVVVKLLFFDQPLGYFWIAIAVLSIFFGYKSVRKIELSSNASMQLTNWVNKFQSLSYYERQGYLHEVVNNAIKRNQPKQALEFLELVIKAEPDNDTAKTLMASIWGAELIGQYADSYPGR</sequence>
<name>A0AAW7ZFU1_9FIRM</name>
<gene>
    <name evidence="2" type="ORF">P6N53_12550</name>
</gene>
<evidence type="ECO:0008006" key="4">
    <source>
        <dbReference type="Google" id="ProtNLM"/>
    </source>
</evidence>
<feature type="transmembrane region" description="Helical" evidence="1">
    <location>
        <begin position="29"/>
        <end position="46"/>
    </location>
</feature>
<organism evidence="2 3">
    <name type="scientific">Desulforamulus aquiferis</name>
    <dbReference type="NCBI Taxonomy" id="1397668"/>
    <lineage>
        <taxon>Bacteria</taxon>
        <taxon>Bacillati</taxon>
        <taxon>Bacillota</taxon>
        <taxon>Clostridia</taxon>
        <taxon>Eubacteriales</taxon>
        <taxon>Peptococcaceae</taxon>
        <taxon>Desulforamulus</taxon>
    </lineage>
</organism>